<dbReference type="NCBIfam" id="TIGR01730">
    <property type="entry name" value="RND_mfp"/>
    <property type="match status" value="1"/>
</dbReference>
<dbReference type="Pfam" id="PF25944">
    <property type="entry name" value="Beta-barrel_RND"/>
    <property type="match status" value="1"/>
</dbReference>
<dbReference type="GO" id="GO:0005886">
    <property type="term" value="C:plasma membrane"/>
    <property type="evidence" value="ECO:0007669"/>
    <property type="project" value="TreeGrafter"/>
</dbReference>
<comment type="subcellular location">
    <subcellularLocation>
        <location evidence="1">Cell envelope</location>
    </subcellularLocation>
</comment>
<sequence>MTLTRAFAGGLTCLMLLAAAGAAWAQAPSGAPPAVTVRTLATQDVTLIAELPGRVVASGIAEVRPQVDGIIVERLFEEGSDVTVGQPLYRIDDATYRARVASAEAKVAEAQATLRAAERDANRQGALVRERVASERTFDEAVAARDTAAAAVQVAEAAVRTAQIDLDRTIVNAPLDGVIGRSLTTQGALVTSGQAAPLATIRALDPVLVDVTQSAAEVLAWRRGQNAAGDGEASDSVALILADGVRYDHDGSLKAAEPYVNEQTGVVTLRLEFPNPDRLLLPGMYVRVLMPQGVETNVILAPQRGVTYDRRGRPVALVVNADNVVEERTLEIIEARGSDWIVRDGLADGDRLIIAGLQKVQPGATVTPQDESHTGPNGGAAAGASDAPRP</sequence>
<dbReference type="Gene3D" id="2.40.50.100">
    <property type="match status" value="1"/>
</dbReference>
<evidence type="ECO:0000259" key="5">
    <source>
        <dbReference type="Pfam" id="PF25876"/>
    </source>
</evidence>
<dbReference type="Gene3D" id="2.40.30.170">
    <property type="match status" value="1"/>
</dbReference>
<comment type="similarity">
    <text evidence="2">Belongs to the membrane fusion protein (MFP) (TC 8.A.1) family.</text>
</comment>
<keyword evidence="4" id="KW-0732">Signal</keyword>
<dbReference type="RefSeq" id="WP_092782812.1">
    <property type="nucleotide sequence ID" value="NZ_FNAP01000002.1"/>
</dbReference>
<dbReference type="GO" id="GO:0022857">
    <property type="term" value="F:transmembrane transporter activity"/>
    <property type="evidence" value="ECO:0007669"/>
    <property type="project" value="InterPro"/>
</dbReference>
<proteinExistence type="inferred from homology"/>
<dbReference type="Pfam" id="PF25917">
    <property type="entry name" value="BSH_RND"/>
    <property type="match status" value="1"/>
</dbReference>
<accession>A0A1G6Z5F0</accession>
<evidence type="ECO:0000256" key="1">
    <source>
        <dbReference type="ARBA" id="ARBA00004196"/>
    </source>
</evidence>
<dbReference type="EMBL" id="FNAP01000002">
    <property type="protein sequence ID" value="SDD97682.1"/>
    <property type="molecule type" value="Genomic_DNA"/>
</dbReference>
<evidence type="ECO:0000259" key="7">
    <source>
        <dbReference type="Pfam" id="PF25944"/>
    </source>
</evidence>
<organism evidence="9 10">
    <name type="scientific">Rhodospira trueperi</name>
    <dbReference type="NCBI Taxonomy" id="69960"/>
    <lineage>
        <taxon>Bacteria</taxon>
        <taxon>Pseudomonadati</taxon>
        <taxon>Pseudomonadota</taxon>
        <taxon>Alphaproteobacteria</taxon>
        <taxon>Rhodospirillales</taxon>
        <taxon>Rhodospirillaceae</taxon>
        <taxon>Rhodospira</taxon>
    </lineage>
</organism>
<protein>
    <submittedName>
        <fullName evidence="9">Membrane fusion protein, multidrug efflux system</fullName>
    </submittedName>
</protein>
<dbReference type="InterPro" id="IPR058625">
    <property type="entry name" value="MdtA-like_BSH"/>
</dbReference>
<evidence type="ECO:0000256" key="3">
    <source>
        <dbReference type="SAM" id="MobiDB-lite"/>
    </source>
</evidence>
<feature type="domain" description="Multidrug resistance protein MdtA-like C-terminal permuted SH3" evidence="8">
    <location>
        <begin position="297"/>
        <end position="359"/>
    </location>
</feature>
<dbReference type="AlphaFoldDB" id="A0A1G6Z5F0"/>
<feature type="domain" description="Multidrug resistance protein MdtA-like barrel-sandwich hybrid" evidence="6">
    <location>
        <begin position="60"/>
        <end position="201"/>
    </location>
</feature>
<gene>
    <name evidence="9" type="ORF">SAMN05421720_102252</name>
</gene>
<evidence type="ECO:0000313" key="10">
    <source>
        <dbReference type="Proteomes" id="UP000199412"/>
    </source>
</evidence>
<feature type="domain" description="Multidrug resistance protein MdtA-like alpha-helical hairpin" evidence="5">
    <location>
        <begin position="101"/>
        <end position="169"/>
    </location>
</feature>
<dbReference type="FunFam" id="2.40.420.20:FF:000001">
    <property type="entry name" value="Efflux RND transporter periplasmic adaptor subunit"/>
    <property type="match status" value="1"/>
</dbReference>
<dbReference type="Gene3D" id="2.40.420.20">
    <property type="match status" value="1"/>
</dbReference>
<dbReference type="Pfam" id="PF25967">
    <property type="entry name" value="RND-MFP_C"/>
    <property type="match status" value="1"/>
</dbReference>
<dbReference type="PANTHER" id="PTHR30158">
    <property type="entry name" value="ACRA/E-RELATED COMPONENT OF DRUG EFFLUX TRANSPORTER"/>
    <property type="match status" value="1"/>
</dbReference>
<dbReference type="OrthoDB" id="9800613at2"/>
<dbReference type="InterPro" id="IPR058624">
    <property type="entry name" value="MdtA-like_HH"/>
</dbReference>
<dbReference type="InterPro" id="IPR058627">
    <property type="entry name" value="MdtA-like_C"/>
</dbReference>
<reference evidence="9 10" key="1">
    <citation type="submission" date="2016-10" db="EMBL/GenBank/DDBJ databases">
        <authorList>
            <person name="de Groot N.N."/>
        </authorList>
    </citation>
    <scope>NUCLEOTIDE SEQUENCE [LARGE SCALE GENOMIC DNA]</scope>
    <source>
        <strain evidence="9 10">ATCC 700224</strain>
    </source>
</reference>
<evidence type="ECO:0000313" key="9">
    <source>
        <dbReference type="EMBL" id="SDD97682.1"/>
    </source>
</evidence>
<evidence type="ECO:0000259" key="8">
    <source>
        <dbReference type="Pfam" id="PF25967"/>
    </source>
</evidence>
<dbReference type="InterPro" id="IPR058626">
    <property type="entry name" value="MdtA-like_b-barrel"/>
</dbReference>
<dbReference type="PANTHER" id="PTHR30158:SF3">
    <property type="entry name" value="MULTIDRUG EFFLUX PUMP SUBUNIT ACRA-RELATED"/>
    <property type="match status" value="1"/>
</dbReference>
<dbReference type="GO" id="GO:0030313">
    <property type="term" value="C:cell envelope"/>
    <property type="evidence" value="ECO:0007669"/>
    <property type="project" value="UniProtKB-SubCell"/>
</dbReference>
<feature type="domain" description="Multidrug resistance protein MdtA-like beta-barrel" evidence="7">
    <location>
        <begin position="206"/>
        <end position="292"/>
    </location>
</feature>
<evidence type="ECO:0000256" key="2">
    <source>
        <dbReference type="ARBA" id="ARBA00009477"/>
    </source>
</evidence>
<feature type="chain" id="PRO_5011660611" evidence="4">
    <location>
        <begin position="26"/>
        <end position="390"/>
    </location>
</feature>
<feature type="region of interest" description="Disordered" evidence="3">
    <location>
        <begin position="362"/>
        <end position="390"/>
    </location>
</feature>
<evidence type="ECO:0000259" key="6">
    <source>
        <dbReference type="Pfam" id="PF25917"/>
    </source>
</evidence>
<dbReference type="Pfam" id="PF25876">
    <property type="entry name" value="HH_MFP_RND"/>
    <property type="match status" value="1"/>
</dbReference>
<evidence type="ECO:0000256" key="4">
    <source>
        <dbReference type="SAM" id="SignalP"/>
    </source>
</evidence>
<dbReference type="Gene3D" id="1.10.287.470">
    <property type="entry name" value="Helix hairpin bin"/>
    <property type="match status" value="1"/>
</dbReference>
<dbReference type="GO" id="GO:0046677">
    <property type="term" value="P:response to antibiotic"/>
    <property type="evidence" value="ECO:0007669"/>
    <property type="project" value="TreeGrafter"/>
</dbReference>
<name>A0A1G6Z5F0_9PROT</name>
<keyword evidence="10" id="KW-1185">Reference proteome</keyword>
<dbReference type="Proteomes" id="UP000199412">
    <property type="component" value="Unassembled WGS sequence"/>
</dbReference>
<dbReference type="SUPFAM" id="SSF111369">
    <property type="entry name" value="HlyD-like secretion proteins"/>
    <property type="match status" value="1"/>
</dbReference>
<dbReference type="InterPro" id="IPR006143">
    <property type="entry name" value="RND_pump_MFP"/>
</dbReference>
<feature type="signal peptide" evidence="4">
    <location>
        <begin position="1"/>
        <end position="25"/>
    </location>
</feature>
<dbReference type="STRING" id="69960.SAMN05421720_102252"/>